<keyword evidence="3" id="KW-1185">Reference proteome</keyword>
<organism evidence="2 3">
    <name type="scientific">Legionella bononiensis</name>
    <dbReference type="NCBI Taxonomy" id="2793102"/>
    <lineage>
        <taxon>Bacteria</taxon>
        <taxon>Pseudomonadati</taxon>
        <taxon>Pseudomonadota</taxon>
        <taxon>Gammaproteobacteria</taxon>
        <taxon>Legionellales</taxon>
        <taxon>Legionellaceae</taxon>
        <taxon>Legionella</taxon>
    </lineage>
</organism>
<dbReference type="Proteomes" id="UP000809910">
    <property type="component" value="Unassembled WGS sequence"/>
</dbReference>
<feature type="transmembrane region" description="Helical" evidence="1">
    <location>
        <begin position="241"/>
        <end position="262"/>
    </location>
</feature>
<feature type="transmembrane region" description="Helical" evidence="1">
    <location>
        <begin position="120"/>
        <end position="138"/>
    </location>
</feature>
<evidence type="ECO:0000313" key="3">
    <source>
        <dbReference type="Proteomes" id="UP000809910"/>
    </source>
</evidence>
<feature type="transmembrane region" description="Helical" evidence="1">
    <location>
        <begin position="33"/>
        <end position="49"/>
    </location>
</feature>
<sequence length="516" mass="58432">MNIFKNDSYAILYENINNNIVLLKEKITPTTKIVLWMMLQLFLGILINTDSIGHIQGRVHPDEQYHLRIIEESLNTHSLLMPLHNREPWYTKPPLLLWLGYGIGKLTGLGALGGMRVVSVLSWILCSWLIFVFVTKSLNSLSQSSAGSQAVKTAILSTSCLSVLSFCHFGMMDIPMLASLLSIPLLTLCWWESGQKLPQTIALTLALIIGGWWKGPVFYCLIFLPTLVVIPRPYDQQLTRLFIRFSPWIILSLIIGNGWILWNLYLYGDWYVQKFIFGENLTRINGVGMGSLIKFLLMGSLPFWREIWGQSLQNYNTKMNYAHARSGLMLALSTILIFGFCTSQHFHWFIAVPVGLLLWNGIPGDRLFQVSWLGTISNYLLFLAIPALTVLLLIFTAYCRVSLNLASQISLLLISFWVLIVGYKSIKFTQRATLGVAFTLFWGTLLWVVTPNMFYNGFGLILSKTTPSDSNTSVRKFNQHNSKEINKALIAVLKSPSESSFDKLTQSLVIEVEPTR</sequence>
<feature type="transmembrane region" description="Helical" evidence="1">
    <location>
        <begin position="150"/>
        <end position="171"/>
    </location>
</feature>
<evidence type="ECO:0000313" key="2">
    <source>
        <dbReference type="EMBL" id="MBL7525795.1"/>
    </source>
</evidence>
<reference evidence="2 3" key="1">
    <citation type="submission" date="2020-12" db="EMBL/GenBank/DDBJ databases">
        <title>WGS of Legionella: environmental sample.</title>
        <authorList>
            <person name="Cristino S."/>
            <person name="Girolamini L."/>
            <person name="Salaris S."/>
            <person name="Pascale M.R."/>
            <person name="Mazzotta M."/>
            <person name="Orsini M."/>
            <person name="Grottola A."/>
        </authorList>
    </citation>
    <scope>NUCLEOTIDE SEQUENCE [LARGE SCALE GENOMIC DNA]</scope>
    <source>
        <strain evidence="2 3">30cs62</strain>
    </source>
</reference>
<feature type="transmembrane region" description="Helical" evidence="1">
    <location>
        <begin position="432"/>
        <end position="455"/>
    </location>
</feature>
<keyword evidence="1" id="KW-0472">Membrane</keyword>
<feature type="transmembrane region" description="Helical" evidence="1">
    <location>
        <begin position="379"/>
        <end position="398"/>
    </location>
</feature>
<gene>
    <name evidence="2" type="ORF">I5282_04310</name>
</gene>
<comment type="caution">
    <text evidence="2">The sequence shown here is derived from an EMBL/GenBank/DDBJ whole genome shotgun (WGS) entry which is preliminary data.</text>
</comment>
<dbReference type="RefSeq" id="WP_203109290.1">
    <property type="nucleotide sequence ID" value="NZ_JADOBG010000010.1"/>
</dbReference>
<dbReference type="EMBL" id="JADWVN010000007">
    <property type="protein sequence ID" value="MBL7525795.1"/>
    <property type="molecule type" value="Genomic_DNA"/>
</dbReference>
<keyword evidence="1" id="KW-1133">Transmembrane helix</keyword>
<evidence type="ECO:0008006" key="4">
    <source>
        <dbReference type="Google" id="ProtNLM"/>
    </source>
</evidence>
<keyword evidence="1" id="KW-0812">Transmembrane</keyword>
<name>A0ABS1W981_9GAMM</name>
<feature type="transmembrane region" description="Helical" evidence="1">
    <location>
        <begin position="282"/>
        <end position="304"/>
    </location>
</feature>
<accession>A0ABS1W981</accession>
<feature type="transmembrane region" description="Helical" evidence="1">
    <location>
        <begin position="328"/>
        <end position="359"/>
    </location>
</feature>
<evidence type="ECO:0000256" key="1">
    <source>
        <dbReference type="SAM" id="Phobius"/>
    </source>
</evidence>
<protein>
    <recommendedName>
        <fullName evidence="4">Glycosyltransferase RgtA/B/C/D-like domain-containing protein</fullName>
    </recommendedName>
</protein>
<feature type="transmembrane region" description="Helical" evidence="1">
    <location>
        <begin position="405"/>
        <end position="426"/>
    </location>
</feature>
<proteinExistence type="predicted"/>
<feature type="transmembrane region" description="Helical" evidence="1">
    <location>
        <begin position="201"/>
        <end position="229"/>
    </location>
</feature>